<reference evidence="3" key="1">
    <citation type="journal article" date="2019" name="Gigascience">
        <title>De novo genome assembly of the endangered Acer yangbiense, a plant species with extremely small populations endemic to Yunnan Province, China.</title>
        <authorList>
            <person name="Yang J."/>
            <person name="Wariss H.M."/>
            <person name="Tao L."/>
            <person name="Zhang R."/>
            <person name="Yun Q."/>
            <person name="Hollingsworth P."/>
            <person name="Dao Z."/>
            <person name="Luo G."/>
            <person name="Guo H."/>
            <person name="Ma Y."/>
            <person name="Sun W."/>
        </authorList>
    </citation>
    <scope>NUCLEOTIDE SEQUENCE [LARGE SCALE GENOMIC DNA]</scope>
    <source>
        <strain evidence="3">cv. Malutang</strain>
    </source>
</reference>
<dbReference type="AlphaFoldDB" id="A0A5C7I823"/>
<evidence type="ECO:0008006" key="4">
    <source>
        <dbReference type="Google" id="ProtNLM"/>
    </source>
</evidence>
<evidence type="ECO:0000256" key="1">
    <source>
        <dbReference type="SAM" id="MobiDB-lite"/>
    </source>
</evidence>
<feature type="region of interest" description="Disordered" evidence="1">
    <location>
        <begin position="108"/>
        <end position="137"/>
    </location>
</feature>
<comment type="caution">
    <text evidence="2">The sequence shown here is derived from an EMBL/GenBank/DDBJ whole genome shotgun (WGS) entry which is preliminary data.</text>
</comment>
<sequence>MRRILRIEGNTFSFTFKDDKDQNQVLQCGPWSFDKLLIVLEEPVGKEIGRFLGSLIGYVKEVDDGGSGDCAGKYIRVRVVINVDQPLRCILRVDVLRDGKESTMMLCPGIPGHSRSPRQRHKSGAKTRSSEGQSTKVTSSWGIVGVQGDGGTKKGTPGVTGVLEIRGKAIKLIKYLKEL</sequence>
<organism evidence="2 3">
    <name type="scientific">Acer yangbiense</name>
    <dbReference type="NCBI Taxonomy" id="1000413"/>
    <lineage>
        <taxon>Eukaryota</taxon>
        <taxon>Viridiplantae</taxon>
        <taxon>Streptophyta</taxon>
        <taxon>Embryophyta</taxon>
        <taxon>Tracheophyta</taxon>
        <taxon>Spermatophyta</taxon>
        <taxon>Magnoliopsida</taxon>
        <taxon>eudicotyledons</taxon>
        <taxon>Gunneridae</taxon>
        <taxon>Pentapetalae</taxon>
        <taxon>rosids</taxon>
        <taxon>malvids</taxon>
        <taxon>Sapindales</taxon>
        <taxon>Sapindaceae</taxon>
        <taxon>Hippocastanoideae</taxon>
        <taxon>Acereae</taxon>
        <taxon>Acer</taxon>
    </lineage>
</organism>
<dbReference type="OrthoDB" id="1750606at2759"/>
<protein>
    <recommendedName>
        <fullName evidence="4">DUF4283 domain-containing protein</fullName>
    </recommendedName>
</protein>
<name>A0A5C7I823_9ROSI</name>
<feature type="compositionally biased region" description="Basic residues" evidence="1">
    <location>
        <begin position="115"/>
        <end position="125"/>
    </location>
</feature>
<feature type="compositionally biased region" description="Polar residues" evidence="1">
    <location>
        <begin position="126"/>
        <end position="137"/>
    </location>
</feature>
<gene>
    <name evidence="2" type="ORF">EZV62_006599</name>
</gene>
<dbReference type="Proteomes" id="UP000323000">
    <property type="component" value="Chromosome 3"/>
</dbReference>
<accession>A0A5C7I823</accession>
<keyword evidence="3" id="KW-1185">Reference proteome</keyword>
<evidence type="ECO:0000313" key="3">
    <source>
        <dbReference type="Proteomes" id="UP000323000"/>
    </source>
</evidence>
<proteinExistence type="predicted"/>
<evidence type="ECO:0000313" key="2">
    <source>
        <dbReference type="EMBL" id="TXG65324.1"/>
    </source>
</evidence>
<dbReference type="EMBL" id="VAHF01000003">
    <property type="protein sequence ID" value="TXG65324.1"/>
    <property type="molecule type" value="Genomic_DNA"/>
</dbReference>